<dbReference type="Proteomes" id="UP000252519">
    <property type="component" value="Unassembled WGS sequence"/>
</dbReference>
<feature type="compositionally biased region" description="Acidic residues" evidence="1">
    <location>
        <begin position="52"/>
        <end position="62"/>
    </location>
</feature>
<evidence type="ECO:0000313" key="3">
    <source>
        <dbReference type="Proteomes" id="UP000252519"/>
    </source>
</evidence>
<reference evidence="2 3" key="1">
    <citation type="submission" date="2014-10" db="EMBL/GenBank/DDBJ databases">
        <title>Draft genome of the hookworm Ancylostoma caninum.</title>
        <authorList>
            <person name="Mitreva M."/>
        </authorList>
    </citation>
    <scope>NUCLEOTIDE SEQUENCE [LARGE SCALE GENOMIC DNA]</scope>
    <source>
        <strain evidence="2 3">Baltimore</strain>
    </source>
</reference>
<feature type="region of interest" description="Disordered" evidence="1">
    <location>
        <begin position="27"/>
        <end position="69"/>
    </location>
</feature>
<comment type="caution">
    <text evidence="2">The sequence shown here is derived from an EMBL/GenBank/DDBJ whole genome shotgun (WGS) entry which is preliminary data.</text>
</comment>
<evidence type="ECO:0000256" key="1">
    <source>
        <dbReference type="SAM" id="MobiDB-lite"/>
    </source>
</evidence>
<protein>
    <submittedName>
        <fullName evidence="2">Uncharacterized protein</fullName>
    </submittedName>
</protein>
<accession>A0A368FEW4</accession>
<sequence length="69" mass="6979">MHVVKGGQVGCGPITSTILTHLSTEAATGHGAAPASDSSKQKDKDVGIIIEGADDDTAESEDQSSIVRS</sequence>
<evidence type="ECO:0000313" key="2">
    <source>
        <dbReference type="EMBL" id="RCN30602.1"/>
    </source>
</evidence>
<dbReference type="AlphaFoldDB" id="A0A368FEW4"/>
<organism evidence="2 3">
    <name type="scientific">Ancylostoma caninum</name>
    <name type="common">Dog hookworm</name>
    <dbReference type="NCBI Taxonomy" id="29170"/>
    <lineage>
        <taxon>Eukaryota</taxon>
        <taxon>Metazoa</taxon>
        <taxon>Ecdysozoa</taxon>
        <taxon>Nematoda</taxon>
        <taxon>Chromadorea</taxon>
        <taxon>Rhabditida</taxon>
        <taxon>Rhabditina</taxon>
        <taxon>Rhabditomorpha</taxon>
        <taxon>Strongyloidea</taxon>
        <taxon>Ancylostomatidae</taxon>
        <taxon>Ancylostomatinae</taxon>
        <taxon>Ancylostoma</taxon>
    </lineage>
</organism>
<gene>
    <name evidence="2" type="ORF">ANCCAN_23628</name>
</gene>
<dbReference type="EMBL" id="JOJR01001515">
    <property type="protein sequence ID" value="RCN30602.1"/>
    <property type="molecule type" value="Genomic_DNA"/>
</dbReference>
<name>A0A368FEW4_ANCCA</name>
<keyword evidence="3" id="KW-1185">Reference proteome</keyword>
<proteinExistence type="predicted"/>